<dbReference type="AlphaFoldDB" id="A0A3Q8XNN9"/>
<protein>
    <submittedName>
        <fullName evidence="1">Uncharacterized protein</fullName>
    </submittedName>
</protein>
<dbReference type="KEGG" id="abaw:D5400_10955"/>
<sequence length="107" mass="12158">MARPLHESRGLSQAANIAKRLRRFLRSGDLLHYLRQAGDDVVPTEDDKVQIMKFRAMLKVAIRDQSDPAILAKLRLALSSIEKAGRNEVAFEDETEAFMLFFSGKLR</sequence>
<keyword evidence="2" id="KW-1185">Reference proteome</keyword>
<reference evidence="1 2" key="1">
    <citation type="submission" date="2018-09" db="EMBL/GenBank/DDBJ databases">
        <title>Marinorhizobium profundi gen. nov., sp. nov., isolated from a deep-sea sediment sample from the New Britain Trench and proposal of Marinorhizobiaceae fam. nov. in the order Rhizobiales of the class Alphaproteobacteria.</title>
        <authorList>
            <person name="Cao J."/>
        </authorList>
    </citation>
    <scope>NUCLEOTIDE SEQUENCE [LARGE SCALE GENOMIC DNA]</scope>
    <source>
        <strain evidence="1 2">WS11</strain>
    </source>
</reference>
<gene>
    <name evidence="1" type="ORF">D5400_10955</name>
</gene>
<dbReference type="EMBL" id="CP032509">
    <property type="protein sequence ID" value="AZN71725.1"/>
    <property type="molecule type" value="Genomic_DNA"/>
</dbReference>
<evidence type="ECO:0000313" key="1">
    <source>
        <dbReference type="EMBL" id="AZN71725.1"/>
    </source>
</evidence>
<accession>A0A3Q8XNN9</accession>
<dbReference type="Proteomes" id="UP000268192">
    <property type="component" value="Chromosome"/>
</dbReference>
<organism evidence="1 2">
    <name type="scientific">Georhizobium profundi</name>
    <dbReference type="NCBI Taxonomy" id="2341112"/>
    <lineage>
        <taxon>Bacteria</taxon>
        <taxon>Pseudomonadati</taxon>
        <taxon>Pseudomonadota</taxon>
        <taxon>Alphaproteobacteria</taxon>
        <taxon>Hyphomicrobiales</taxon>
        <taxon>Rhizobiaceae</taxon>
        <taxon>Georhizobium</taxon>
    </lineage>
</organism>
<evidence type="ECO:0000313" key="2">
    <source>
        <dbReference type="Proteomes" id="UP000268192"/>
    </source>
</evidence>
<name>A0A3Q8XNN9_9HYPH</name>
<proteinExistence type="predicted"/>